<sequence>MQNLQKLLQVILFISLFSACTKNEKTPAANNLTLHFNNTFKDKTIVLGDKNSTTATVNTSASGQVHRFSELKYVISNIRLVTTAGKEVPYNINDLDKGATIVDHSKPQTLDYVLTNIPSGEYKQLKFGLGVKQELNTLDEVKFPKFYAAAGANKTWMMWEWGTGYRFTKIEGFYDTDNKQMSIHTGSTVDGKENDPSTWKQGVDAYRDITLPLSTIAVVGFKAPKINIKADFDKLLSGKTNTIKLKTGNGMEDNATPNIHHSIEMRKFVDNLGGNGTSDITGIFSVTSVEN</sequence>
<comment type="caution">
    <text evidence="2">The sequence shown here is derived from an EMBL/GenBank/DDBJ whole genome shotgun (WGS) entry which is preliminary data.</text>
</comment>
<accession>A0AAE3INI5</accession>
<dbReference type="Pfam" id="PF20243">
    <property type="entry name" value="MbnP"/>
    <property type="match status" value="1"/>
</dbReference>
<dbReference type="InterPro" id="IPR046863">
    <property type="entry name" value="MbnP-like_dom"/>
</dbReference>
<gene>
    <name evidence="2" type="ORF">OD355_12480</name>
</gene>
<evidence type="ECO:0000313" key="2">
    <source>
        <dbReference type="EMBL" id="MCU7695335.1"/>
    </source>
</evidence>
<proteinExistence type="predicted"/>
<dbReference type="Proteomes" id="UP001209317">
    <property type="component" value="Unassembled WGS sequence"/>
</dbReference>
<dbReference type="PROSITE" id="PS51257">
    <property type="entry name" value="PROKAR_LIPOPROTEIN"/>
    <property type="match status" value="1"/>
</dbReference>
<dbReference type="RefSeq" id="WP_263038823.1">
    <property type="nucleotide sequence ID" value="NZ_JAOTPL010000023.1"/>
</dbReference>
<feature type="domain" description="Copper-binding protein MbnP-like" evidence="1">
    <location>
        <begin position="30"/>
        <end position="247"/>
    </location>
</feature>
<protein>
    <recommendedName>
        <fullName evidence="1">Copper-binding protein MbnP-like domain-containing protein</fullName>
    </recommendedName>
</protein>
<evidence type="ECO:0000259" key="1">
    <source>
        <dbReference type="Pfam" id="PF20243"/>
    </source>
</evidence>
<evidence type="ECO:0000313" key="3">
    <source>
        <dbReference type="Proteomes" id="UP001209317"/>
    </source>
</evidence>
<keyword evidence="3" id="KW-1185">Reference proteome</keyword>
<name>A0AAE3INI5_9BACT</name>
<reference evidence="2" key="1">
    <citation type="submission" date="2022-10" db="EMBL/GenBank/DDBJ databases">
        <authorList>
            <person name="Kim H.S."/>
            <person name="Kim J.-S."/>
            <person name="Suh M.K."/>
            <person name="Eom M.K."/>
            <person name="Lee J.-S."/>
        </authorList>
    </citation>
    <scope>NUCLEOTIDE SEQUENCE</scope>
    <source>
        <strain evidence="2">LIP-5</strain>
    </source>
</reference>
<organism evidence="2 3">
    <name type="scientific">Haoranjiania flava</name>
    <dbReference type="NCBI Taxonomy" id="1856322"/>
    <lineage>
        <taxon>Bacteria</taxon>
        <taxon>Pseudomonadati</taxon>
        <taxon>Bacteroidota</taxon>
        <taxon>Chitinophagia</taxon>
        <taxon>Chitinophagales</taxon>
        <taxon>Chitinophagaceae</taxon>
        <taxon>Haoranjiania</taxon>
    </lineage>
</organism>
<dbReference type="AlphaFoldDB" id="A0AAE3INI5"/>
<dbReference type="EMBL" id="JAOTPL010000023">
    <property type="protein sequence ID" value="MCU7695335.1"/>
    <property type="molecule type" value="Genomic_DNA"/>
</dbReference>